<evidence type="ECO:0000313" key="2">
    <source>
        <dbReference type="EMBL" id="TNJ37405.1"/>
    </source>
</evidence>
<feature type="region of interest" description="Disordered" evidence="1">
    <location>
        <begin position="1"/>
        <end position="34"/>
    </location>
</feature>
<dbReference type="AlphaFoldDB" id="A0A5C4S270"/>
<proteinExistence type="predicted"/>
<accession>A0A5C4S270</accession>
<organism evidence="2 3">
    <name type="scientific">Prosthecochloris vibrioformis</name>
    <name type="common">Chlorobium vibrioforme</name>
    <dbReference type="NCBI Taxonomy" id="1098"/>
    <lineage>
        <taxon>Bacteria</taxon>
        <taxon>Pseudomonadati</taxon>
        <taxon>Chlorobiota</taxon>
        <taxon>Chlorobiia</taxon>
        <taxon>Chlorobiales</taxon>
        <taxon>Chlorobiaceae</taxon>
        <taxon>Prosthecochloris</taxon>
    </lineage>
</organism>
<keyword evidence="3" id="KW-1185">Reference proteome</keyword>
<name>A0A5C4S270_PROVB</name>
<evidence type="ECO:0000313" key="3">
    <source>
        <dbReference type="Proteomes" id="UP000309544"/>
    </source>
</evidence>
<gene>
    <name evidence="2" type="ORF">FGF68_04130</name>
</gene>
<sequence>MTFNNKTLPGASPEGSEKCGADRANDRARLQNSTSETTFQDFDAKAYRLAVRRACADAYVLLKDFPARIRYSYCVDRHGKLIPRAERRAGT</sequence>
<feature type="compositionally biased region" description="Basic and acidic residues" evidence="1">
    <location>
        <begin position="15"/>
        <end position="29"/>
    </location>
</feature>
<comment type="caution">
    <text evidence="2">The sequence shown here is derived from an EMBL/GenBank/DDBJ whole genome shotgun (WGS) entry which is preliminary data.</text>
</comment>
<dbReference type="Proteomes" id="UP000309544">
    <property type="component" value="Unassembled WGS sequence"/>
</dbReference>
<evidence type="ECO:0000256" key="1">
    <source>
        <dbReference type="SAM" id="MobiDB-lite"/>
    </source>
</evidence>
<reference evidence="2 3" key="1">
    <citation type="submission" date="2019-05" db="EMBL/GenBank/DDBJ databases">
        <title>Draft Whole-Genome sequence of the green sulfur bacterium Prosthecochloris vibrioformis DSM 260.</title>
        <authorList>
            <person name="Meyer T.E."/>
            <person name="Kyndt J.A."/>
        </authorList>
    </citation>
    <scope>NUCLEOTIDE SEQUENCE [LARGE SCALE GENOMIC DNA]</scope>
    <source>
        <strain evidence="2 3">DSM 260</strain>
    </source>
</reference>
<protein>
    <submittedName>
        <fullName evidence="2">Uncharacterized protein</fullName>
    </submittedName>
</protein>
<dbReference type="RefSeq" id="WP_139626330.1">
    <property type="nucleotide sequence ID" value="NZ_VDCI01000002.1"/>
</dbReference>
<dbReference type="EMBL" id="VDCI01000002">
    <property type="protein sequence ID" value="TNJ37405.1"/>
    <property type="molecule type" value="Genomic_DNA"/>
</dbReference>